<comment type="caution">
    <text evidence="1">The sequence shown here is derived from an EMBL/GenBank/DDBJ whole genome shotgun (WGS) entry which is preliminary data.</text>
</comment>
<dbReference type="AlphaFoldDB" id="A0AAD5LWJ3"/>
<evidence type="ECO:0000313" key="1">
    <source>
        <dbReference type="EMBL" id="KAJ1346358.1"/>
    </source>
</evidence>
<dbReference type="EMBL" id="JAHQIW010000161">
    <property type="protein sequence ID" value="KAJ1346358.1"/>
    <property type="molecule type" value="Genomic_DNA"/>
</dbReference>
<sequence length="73" mass="8271">MDVIHQFCYYPIPENGLGAQCSDGNWSPRVARYVDQVSQYLLLADEPSAFRTLISHYKPTAFNCRGKKSEASE</sequence>
<evidence type="ECO:0000313" key="2">
    <source>
        <dbReference type="Proteomes" id="UP001196413"/>
    </source>
</evidence>
<proteinExistence type="predicted"/>
<accession>A0AAD5LWJ3</accession>
<keyword evidence="2" id="KW-1185">Reference proteome</keyword>
<name>A0AAD5LWJ3_PARTN</name>
<organism evidence="1 2">
    <name type="scientific">Parelaphostrongylus tenuis</name>
    <name type="common">Meningeal worm</name>
    <dbReference type="NCBI Taxonomy" id="148309"/>
    <lineage>
        <taxon>Eukaryota</taxon>
        <taxon>Metazoa</taxon>
        <taxon>Ecdysozoa</taxon>
        <taxon>Nematoda</taxon>
        <taxon>Chromadorea</taxon>
        <taxon>Rhabditida</taxon>
        <taxon>Rhabditina</taxon>
        <taxon>Rhabditomorpha</taxon>
        <taxon>Strongyloidea</taxon>
        <taxon>Metastrongylidae</taxon>
        <taxon>Parelaphostrongylus</taxon>
    </lineage>
</organism>
<protein>
    <submittedName>
        <fullName evidence="1">Uncharacterized protein</fullName>
    </submittedName>
</protein>
<gene>
    <name evidence="1" type="ORF">KIN20_001122</name>
</gene>
<reference evidence="1" key="1">
    <citation type="submission" date="2021-06" db="EMBL/GenBank/DDBJ databases">
        <title>Parelaphostrongylus tenuis whole genome reference sequence.</title>
        <authorList>
            <person name="Garwood T.J."/>
            <person name="Larsen P.A."/>
            <person name="Fountain-Jones N.M."/>
            <person name="Garbe J.R."/>
            <person name="Macchietto M.G."/>
            <person name="Kania S.A."/>
            <person name="Gerhold R.W."/>
            <person name="Richards J.E."/>
            <person name="Wolf T.M."/>
        </authorList>
    </citation>
    <scope>NUCLEOTIDE SEQUENCE</scope>
    <source>
        <strain evidence="1">MNPRO001-30</strain>
        <tissue evidence="1">Meninges</tissue>
    </source>
</reference>
<dbReference type="Proteomes" id="UP001196413">
    <property type="component" value="Unassembled WGS sequence"/>
</dbReference>